<comment type="similarity">
    <text evidence="13">Belongs to the cation transport ATPase (P-type) (TC 3.A.3) family. Type IB subfamily.</text>
</comment>
<keyword evidence="9 13" id="KW-1133">Transmembrane helix</keyword>
<protein>
    <recommendedName>
        <fullName evidence="2">P-type Cu(+) transporter</fullName>
        <ecNumber evidence="2">7.2.2.8</ecNumber>
    </recommendedName>
</protein>
<keyword evidence="13" id="KW-0547">Nucleotide-binding</keyword>
<keyword evidence="10" id="KW-0186">Copper</keyword>
<sequence>MDNTQITQHILVSIEGMTCNSCIRSIQGNIAEVKGLESIKISLTQEEGDIVYFPHLIDHHQIINEIQDMGFGAQLKSNLFNLQLNLQTLPADYDQLIKHLMEVSGIGNCYIDEKLNALIVRYNYDLLNSPSPIIDYCNKFTTMKTKENDNSNLSKRNDVAVLNVTGMTCHSCVQSIEGTLSDVKAIQFVGVSLEKNQAVVQYDDEETTANDIVESIKDVGFDASILQSESKMARYIAVDIDGMTCNSCVNHIQSCVLELAGIHFIRVSLPLHKADIVFDGNIIAQQQILDIINDTGFDASLMVNAAVAQNNASNTTNSSNYLNDKSNNKNLNNVTEQKKKPVDESKIDVSKNNSENFQDDCHKAPRIDKDRDKDQVIESKSIQLSIKGMTCSSCVANIEREMKKKQGIISVSVALLAERGEIKYNSNLTNGEKIIAHISELGFDASILRHINASNQVELQIDHIIGQESIEDIESTFQELTGVTVISISLEFKTGIFEYDPSITGVRDIINLLKDLGYPSSLAIKNDVSNKLQHGSVIKKWRNTFLLSLICFLPVVTILIVWPALKYDNKQIIVARGLSLKNLLFLIVSTPVQVFGCKQFYIMAYKALRHGSATMDVLIAMATTIAYCYSVTVIIIAAAIRPNESPVTFFETTPMLVTFISLGRWLEHRAKKKTSEALSKLQSMQPTDAILVELDDDNQIIKEEIISIDYIQERDILKVIPGARIPVDGFIVTGSSMIDESLITGEFMSVAKNQDDMVIGGTINQTGVLIIKASKVGADTTLAQIVRLVEDAQTSKAPIQLLADKIAGYFVPGIILISIVTFLIWVWIGYTNIHAIKPDFNVLTDNVADVVLEFSFLCAISVLAIACPCALGLATPTAVMVGTGVGAQLGILIKGGLPLEIAHKVSVVIFDKTGTLTQGKPKVKEVLLANSLLIDANQLIKLAGAAESNSEHPLAQAIVQHAQKETKETILGKTSYFKSKTGFGISCSVTLSESNVNYSKSYRFKSITEKDRDVIIGNRHWMHANHIKIKTEFHHKVATYESQGMSVVLVGIDGEIAGAFAICDTIKSDAKDAVQNLHKMNIEVIMMTGDNRRTAEAIAKEVGIQAIYANVKPADKIAKVKSLQSRNNVVAMVGDGINDSPALAQADVGIAIGSGTDVAIEAADIVLVKEKLMDVVTAIDLSRTTLRRIRWNYFFATIYNIVCIPIAAGAFKPVGFVIRPWMASAAMATSSVSVVLSSLWLRRYKRPAGTRSITEYWFKGTLGRSPKLNIHVSNNSYRSLADVEAADTQATENSQLL</sequence>
<dbReference type="CTD" id="6753590"/>
<dbReference type="InterPro" id="IPR006121">
    <property type="entry name" value="HMA_dom"/>
</dbReference>
<feature type="domain" description="HMA" evidence="15">
    <location>
        <begin position="158"/>
        <end position="224"/>
    </location>
</feature>
<dbReference type="Gene3D" id="2.70.150.10">
    <property type="entry name" value="Calcium-transporting ATPase, cytoplasmic transduction domain A"/>
    <property type="match status" value="1"/>
</dbReference>
<dbReference type="Gene3D" id="3.30.70.100">
    <property type="match status" value="5"/>
</dbReference>
<dbReference type="HOGENOM" id="CLU_001771_0_1_1"/>
<feature type="compositionally biased region" description="Basic and acidic residues" evidence="14">
    <location>
        <begin position="336"/>
        <end position="345"/>
    </location>
</feature>
<dbReference type="PROSITE" id="PS50846">
    <property type="entry name" value="HMA_2"/>
    <property type="match status" value="5"/>
</dbReference>
<dbReference type="NCBIfam" id="TIGR00003">
    <property type="entry name" value="copper ion binding protein"/>
    <property type="match status" value="2"/>
</dbReference>
<dbReference type="PROSITE" id="PS01047">
    <property type="entry name" value="HMA_1"/>
    <property type="match status" value="3"/>
</dbReference>
<dbReference type="GO" id="GO:0005886">
    <property type="term" value="C:plasma membrane"/>
    <property type="evidence" value="ECO:0000318"/>
    <property type="project" value="GO_Central"/>
</dbReference>
<dbReference type="PROSITE" id="PS00154">
    <property type="entry name" value="ATPASE_E1_E2"/>
    <property type="match status" value="1"/>
</dbReference>
<dbReference type="InterPro" id="IPR059000">
    <property type="entry name" value="ATPase_P-type_domA"/>
</dbReference>
<dbReference type="InterPro" id="IPR023299">
    <property type="entry name" value="ATPase_P-typ_cyto_dom_N"/>
</dbReference>
<dbReference type="RefSeq" id="XP_002112377.1">
    <property type="nucleotide sequence ID" value="XM_002112341.1"/>
</dbReference>
<evidence type="ECO:0000256" key="11">
    <source>
        <dbReference type="ARBA" id="ARBA00023065"/>
    </source>
</evidence>
<dbReference type="PRINTS" id="PR00942">
    <property type="entry name" value="CUATPASEI"/>
</dbReference>
<evidence type="ECO:0000256" key="1">
    <source>
        <dbReference type="ARBA" id="ARBA00004166"/>
    </source>
</evidence>
<dbReference type="GeneID" id="6753590"/>
<dbReference type="CDD" id="cd00371">
    <property type="entry name" value="HMA"/>
    <property type="match status" value="5"/>
</dbReference>
<evidence type="ECO:0000256" key="14">
    <source>
        <dbReference type="SAM" id="MobiDB-lite"/>
    </source>
</evidence>
<evidence type="ECO:0000256" key="2">
    <source>
        <dbReference type="ARBA" id="ARBA00012517"/>
    </source>
</evidence>
<keyword evidence="3" id="KW-0813">Transport</keyword>
<organism evidence="16 17">
    <name type="scientific">Trichoplax adhaerens</name>
    <name type="common">Trichoplax reptans</name>
    <dbReference type="NCBI Taxonomy" id="10228"/>
    <lineage>
        <taxon>Eukaryota</taxon>
        <taxon>Metazoa</taxon>
        <taxon>Placozoa</taxon>
        <taxon>Uniplacotomia</taxon>
        <taxon>Trichoplacea</taxon>
        <taxon>Trichoplacidae</taxon>
        <taxon>Trichoplax</taxon>
    </lineage>
</organism>
<keyword evidence="13" id="KW-0067">ATP-binding</keyword>
<dbReference type="InterPro" id="IPR017969">
    <property type="entry name" value="Heavy-metal-associated_CS"/>
</dbReference>
<dbReference type="EC" id="7.2.2.8" evidence="2"/>
<dbReference type="Pfam" id="PF00122">
    <property type="entry name" value="E1-E2_ATPase"/>
    <property type="match status" value="1"/>
</dbReference>
<feature type="transmembrane region" description="Helical" evidence="13">
    <location>
        <begin position="585"/>
        <end position="605"/>
    </location>
</feature>
<dbReference type="GO" id="GO:0043682">
    <property type="term" value="F:P-type divalent copper transporter activity"/>
    <property type="evidence" value="ECO:0000318"/>
    <property type="project" value="GO_Central"/>
</dbReference>
<dbReference type="Gene3D" id="3.40.50.1000">
    <property type="entry name" value="HAD superfamily/HAD-like"/>
    <property type="match status" value="1"/>
</dbReference>
<evidence type="ECO:0000313" key="16">
    <source>
        <dbReference type="EMBL" id="EDV24487.1"/>
    </source>
</evidence>
<dbReference type="InterPro" id="IPR027256">
    <property type="entry name" value="P-typ_ATPase_IB"/>
</dbReference>
<feature type="transmembrane region" description="Helical" evidence="13">
    <location>
        <begin position="1191"/>
        <end position="1211"/>
    </location>
</feature>
<feature type="transmembrane region" description="Helical" evidence="13">
    <location>
        <begin position="806"/>
        <end position="830"/>
    </location>
</feature>
<keyword evidence="17" id="KW-1185">Reference proteome</keyword>
<dbReference type="SFLD" id="SFLDS00003">
    <property type="entry name" value="Haloacid_Dehalogenase"/>
    <property type="match status" value="1"/>
</dbReference>
<evidence type="ECO:0000313" key="17">
    <source>
        <dbReference type="Proteomes" id="UP000009022"/>
    </source>
</evidence>
<comment type="subcellular location">
    <subcellularLocation>
        <location evidence="1">Golgi apparatus</location>
        <location evidence="1">trans-Golgi network membrane</location>
        <topology evidence="1">Multi-pass membrane protein</topology>
    </subcellularLocation>
    <subcellularLocation>
        <location evidence="13">Membrane</location>
    </subcellularLocation>
</comment>
<dbReference type="InterPro" id="IPR036163">
    <property type="entry name" value="HMA_dom_sf"/>
</dbReference>
<keyword evidence="5 13" id="KW-0479">Metal-binding</keyword>
<dbReference type="InParanoid" id="B3RXT6"/>
<dbReference type="PANTHER" id="PTHR46594">
    <property type="entry name" value="P-TYPE CATION-TRANSPORTING ATPASE"/>
    <property type="match status" value="1"/>
</dbReference>
<dbReference type="FunFam" id="3.40.50.1000:FF:000031">
    <property type="entry name" value="Probable copper-transporting ATPase HMA5"/>
    <property type="match status" value="1"/>
</dbReference>
<dbReference type="Proteomes" id="UP000009022">
    <property type="component" value="Unassembled WGS sequence"/>
</dbReference>
<dbReference type="InterPro" id="IPR044492">
    <property type="entry name" value="P_typ_ATPase_HD_dom"/>
</dbReference>
<feature type="transmembrane region" description="Helical" evidence="13">
    <location>
        <begin position="545"/>
        <end position="565"/>
    </location>
</feature>
<keyword evidence="12 13" id="KW-0472">Membrane</keyword>
<keyword evidence="7" id="KW-0187">Copper transport</keyword>
<dbReference type="FunCoup" id="B3RXT6">
    <property type="interactions" value="1760"/>
</dbReference>
<dbReference type="InterPro" id="IPR008250">
    <property type="entry name" value="ATPase_P-typ_transduc_dom_A_sf"/>
</dbReference>
<dbReference type="GO" id="GO:0005802">
    <property type="term" value="C:trans-Golgi network"/>
    <property type="evidence" value="ECO:0000318"/>
    <property type="project" value="GO_Central"/>
</dbReference>
<dbReference type="SFLD" id="SFLDF00027">
    <property type="entry name" value="p-type_atpase"/>
    <property type="match status" value="1"/>
</dbReference>
<dbReference type="EMBL" id="DS985245">
    <property type="protein sequence ID" value="EDV24487.1"/>
    <property type="molecule type" value="Genomic_DNA"/>
</dbReference>
<dbReference type="GO" id="GO:0016887">
    <property type="term" value="F:ATP hydrolysis activity"/>
    <property type="evidence" value="ECO:0007669"/>
    <property type="project" value="InterPro"/>
</dbReference>
<dbReference type="NCBIfam" id="TIGR01494">
    <property type="entry name" value="ATPase_P-type"/>
    <property type="match status" value="1"/>
</dbReference>
<feature type="domain" description="HMA" evidence="15">
    <location>
        <begin position="380"/>
        <end position="446"/>
    </location>
</feature>
<dbReference type="InterPro" id="IPR023214">
    <property type="entry name" value="HAD_sf"/>
</dbReference>
<dbReference type="CDD" id="cd02094">
    <property type="entry name" value="P-type_ATPase_Cu-like"/>
    <property type="match status" value="1"/>
</dbReference>
<dbReference type="GO" id="GO:0140581">
    <property type="term" value="F:P-type monovalent copper transporter activity"/>
    <property type="evidence" value="ECO:0007669"/>
    <property type="project" value="UniProtKB-EC"/>
</dbReference>
<dbReference type="GO" id="GO:0015677">
    <property type="term" value="P:copper ion import"/>
    <property type="evidence" value="ECO:0000318"/>
    <property type="project" value="GO_Central"/>
</dbReference>
<dbReference type="Pfam" id="PF00702">
    <property type="entry name" value="Hydrolase"/>
    <property type="match status" value="1"/>
</dbReference>
<feature type="transmembrane region" description="Helical" evidence="13">
    <location>
        <begin position="850"/>
        <end position="874"/>
    </location>
</feature>
<evidence type="ECO:0000256" key="4">
    <source>
        <dbReference type="ARBA" id="ARBA00022692"/>
    </source>
</evidence>
<dbReference type="FunFam" id="2.70.150.10:FF:000144">
    <property type="entry name" value="Copper transporter, ATP dependent"/>
    <property type="match status" value="1"/>
</dbReference>
<dbReference type="InterPro" id="IPR006122">
    <property type="entry name" value="HMA_Cu_ion-bd"/>
</dbReference>
<name>B3RXT6_TRIAD</name>
<evidence type="ECO:0000256" key="13">
    <source>
        <dbReference type="RuleBase" id="RU362081"/>
    </source>
</evidence>
<dbReference type="SFLD" id="SFLDG00002">
    <property type="entry name" value="C1.7:_P-type_atpase_like"/>
    <property type="match status" value="1"/>
</dbReference>
<evidence type="ECO:0000256" key="6">
    <source>
        <dbReference type="ARBA" id="ARBA00022737"/>
    </source>
</evidence>
<dbReference type="OrthoDB" id="432719at2759"/>
<evidence type="ECO:0000256" key="8">
    <source>
        <dbReference type="ARBA" id="ARBA00022967"/>
    </source>
</evidence>
<feature type="transmembrane region" description="Helical" evidence="13">
    <location>
        <begin position="617"/>
        <end position="640"/>
    </location>
</feature>
<dbReference type="GO" id="GO:0055070">
    <property type="term" value="P:copper ion homeostasis"/>
    <property type="evidence" value="ECO:0000318"/>
    <property type="project" value="GO_Central"/>
</dbReference>
<evidence type="ECO:0000256" key="9">
    <source>
        <dbReference type="ARBA" id="ARBA00022989"/>
    </source>
</evidence>
<feature type="domain" description="HMA" evidence="15">
    <location>
        <begin position="234"/>
        <end position="300"/>
    </location>
</feature>
<dbReference type="PRINTS" id="PR00119">
    <property type="entry name" value="CATATPASE"/>
</dbReference>
<dbReference type="InterPro" id="IPR036412">
    <property type="entry name" value="HAD-like_sf"/>
</dbReference>
<reference evidence="16 17" key="1">
    <citation type="journal article" date="2008" name="Nature">
        <title>The Trichoplax genome and the nature of placozoans.</title>
        <authorList>
            <person name="Srivastava M."/>
            <person name="Begovic E."/>
            <person name="Chapman J."/>
            <person name="Putnam N.H."/>
            <person name="Hellsten U."/>
            <person name="Kawashima T."/>
            <person name="Kuo A."/>
            <person name="Mitros T."/>
            <person name="Salamov A."/>
            <person name="Carpenter M.L."/>
            <person name="Signorovitch A.Y."/>
            <person name="Moreno M.A."/>
            <person name="Kamm K."/>
            <person name="Grimwood J."/>
            <person name="Schmutz J."/>
            <person name="Shapiro H."/>
            <person name="Grigoriev I.V."/>
            <person name="Buss L.W."/>
            <person name="Schierwater B."/>
            <person name="Dellaporta S.L."/>
            <person name="Rokhsar D.S."/>
        </authorList>
    </citation>
    <scope>NUCLEOTIDE SEQUENCE [LARGE SCALE GENOMIC DNA]</scope>
    <source>
        <strain evidence="16 17">Grell-BS-1999</strain>
    </source>
</reference>
<feature type="compositionally biased region" description="Low complexity" evidence="14">
    <location>
        <begin position="314"/>
        <end position="333"/>
    </location>
</feature>
<dbReference type="KEGG" id="tad:TRIADDRAFT_56324"/>
<dbReference type="FunFam" id="3.30.70.100:FF:000001">
    <property type="entry name" value="ATPase copper transporting beta"/>
    <property type="match status" value="3"/>
</dbReference>
<dbReference type="SUPFAM" id="SSF81665">
    <property type="entry name" value="Calcium ATPase, transmembrane domain M"/>
    <property type="match status" value="1"/>
</dbReference>
<dbReference type="eggNOG" id="KOG0207">
    <property type="taxonomic scope" value="Eukaryota"/>
</dbReference>
<evidence type="ECO:0000256" key="3">
    <source>
        <dbReference type="ARBA" id="ARBA00022448"/>
    </source>
</evidence>
<keyword evidence="8" id="KW-1278">Translocase</keyword>
<dbReference type="NCBIfam" id="TIGR01525">
    <property type="entry name" value="ATPase-IB_hvy"/>
    <property type="match status" value="1"/>
</dbReference>
<dbReference type="STRING" id="10228.B3RXT6"/>
<dbReference type="InterPro" id="IPR023298">
    <property type="entry name" value="ATPase_P-typ_TM_dom_sf"/>
</dbReference>
<dbReference type="GO" id="GO:0005507">
    <property type="term" value="F:copper ion binding"/>
    <property type="evidence" value="ECO:0000318"/>
    <property type="project" value="GO_Central"/>
</dbReference>
<dbReference type="OMA" id="PNSWISG"/>
<evidence type="ECO:0000256" key="10">
    <source>
        <dbReference type="ARBA" id="ARBA00023008"/>
    </source>
</evidence>
<accession>B3RXT6</accession>
<proteinExistence type="inferred from homology"/>
<dbReference type="FunFam" id="3.30.70.100:FF:000043">
    <property type="entry name" value="Copper-transporting ATPase 2"/>
    <property type="match status" value="1"/>
</dbReference>
<dbReference type="InterPro" id="IPR001757">
    <property type="entry name" value="P_typ_ATPase"/>
</dbReference>
<evidence type="ECO:0000256" key="12">
    <source>
        <dbReference type="ARBA" id="ARBA00023136"/>
    </source>
</evidence>
<feature type="domain" description="HMA" evidence="15">
    <location>
        <begin position="8"/>
        <end position="74"/>
    </location>
</feature>
<feature type="domain" description="HMA" evidence="15">
    <location>
        <begin position="455"/>
        <end position="521"/>
    </location>
</feature>
<evidence type="ECO:0000256" key="7">
    <source>
        <dbReference type="ARBA" id="ARBA00022796"/>
    </source>
</evidence>
<gene>
    <name evidence="16" type="ORF">TRIADDRAFT_56324</name>
</gene>
<dbReference type="Pfam" id="PF00403">
    <property type="entry name" value="HMA"/>
    <property type="match status" value="4"/>
</dbReference>
<keyword evidence="4 13" id="KW-0812">Transmembrane</keyword>
<evidence type="ECO:0000256" key="5">
    <source>
        <dbReference type="ARBA" id="ARBA00022723"/>
    </source>
</evidence>
<evidence type="ECO:0000259" key="15">
    <source>
        <dbReference type="PROSITE" id="PS50846"/>
    </source>
</evidence>
<dbReference type="SUPFAM" id="SSF56784">
    <property type="entry name" value="HAD-like"/>
    <property type="match status" value="1"/>
</dbReference>
<dbReference type="GO" id="GO:0005524">
    <property type="term" value="F:ATP binding"/>
    <property type="evidence" value="ECO:0007669"/>
    <property type="project" value="UniProtKB-UniRule"/>
</dbReference>
<feature type="region of interest" description="Disordered" evidence="14">
    <location>
        <begin position="314"/>
        <end position="345"/>
    </location>
</feature>
<dbReference type="PANTHER" id="PTHR46594:SF4">
    <property type="entry name" value="P-TYPE CATION-TRANSPORTING ATPASE"/>
    <property type="match status" value="1"/>
</dbReference>
<feature type="transmembrane region" description="Helical" evidence="13">
    <location>
        <begin position="1223"/>
        <end position="1241"/>
    </location>
</feature>
<dbReference type="SUPFAM" id="SSF55008">
    <property type="entry name" value="HMA, heavy metal-associated domain"/>
    <property type="match status" value="5"/>
</dbReference>
<dbReference type="PhylomeDB" id="B3RXT6"/>
<dbReference type="Gene3D" id="3.40.1110.10">
    <property type="entry name" value="Calcium-transporting ATPase, cytoplasmic domain N"/>
    <property type="match status" value="1"/>
</dbReference>
<keyword evidence="11" id="KW-0406">Ion transport</keyword>
<dbReference type="SUPFAM" id="SSF81653">
    <property type="entry name" value="Calcium ATPase, transduction domain A"/>
    <property type="match status" value="1"/>
</dbReference>
<dbReference type="InterPro" id="IPR018303">
    <property type="entry name" value="ATPase_P-typ_P_site"/>
</dbReference>
<keyword evidence="6" id="KW-0677">Repeat</keyword>